<comment type="caution">
    <text evidence="2">The sequence shown here is derived from an EMBL/GenBank/DDBJ whole genome shotgun (WGS) entry which is preliminary data.</text>
</comment>
<sequence>MANEIMLFKILPYLIYGVVIILSSIAGILVYTGLNSKVERMQHRVRLRSNLAKSKDKIIEGTKSSKAEEWLRKAQYPLGLTGTKYYFFLGGFLFFLLIYYVIGPILIHGGTTRGTTIAIASIIIVGVLGAPSFPFSLFVYTMKRVIDYHNAKKHAEVFMLYDLLINEIEMMNVSKLNTYNVLRNIMPYFEVLEKSFTILLTNWSNSEGPKVALDKFGEELNSKEAQALIGVIKNLDDVSRETALGHLRGMHNMFVKSQIENYRRKRKVTTDLLGLPIKTTHFVIILNFLVVVVTMVSVILSSSRM</sequence>
<keyword evidence="3" id="KW-1185">Reference proteome</keyword>
<name>A0ABV6KVX6_9BACI</name>
<proteinExistence type="predicted"/>
<keyword evidence="1" id="KW-0812">Transmembrane</keyword>
<evidence type="ECO:0000313" key="2">
    <source>
        <dbReference type="EMBL" id="MFC0476038.1"/>
    </source>
</evidence>
<dbReference type="EMBL" id="JBHLUU010000084">
    <property type="protein sequence ID" value="MFC0476038.1"/>
    <property type="molecule type" value="Genomic_DNA"/>
</dbReference>
<dbReference type="RefSeq" id="WP_160548333.1">
    <property type="nucleotide sequence ID" value="NZ_JBHLUU010000084.1"/>
</dbReference>
<protein>
    <recommendedName>
        <fullName evidence="4">Type II secretion system protein GspF domain-containing protein</fullName>
    </recommendedName>
</protein>
<reference evidence="2 3" key="1">
    <citation type="submission" date="2024-09" db="EMBL/GenBank/DDBJ databases">
        <authorList>
            <person name="Sun Q."/>
            <person name="Mori K."/>
        </authorList>
    </citation>
    <scope>NUCLEOTIDE SEQUENCE [LARGE SCALE GENOMIC DNA]</scope>
    <source>
        <strain evidence="2 3">CGMCC 1.9126</strain>
    </source>
</reference>
<accession>A0ABV6KVX6</accession>
<gene>
    <name evidence="2" type="ORF">ACFFHF_12400</name>
</gene>
<feature type="transmembrane region" description="Helical" evidence="1">
    <location>
        <begin position="119"/>
        <end position="140"/>
    </location>
</feature>
<keyword evidence="1" id="KW-0472">Membrane</keyword>
<dbReference type="Proteomes" id="UP001589738">
    <property type="component" value="Unassembled WGS sequence"/>
</dbReference>
<feature type="transmembrane region" description="Helical" evidence="1">
    <location>
        <begin position="282"/>
        <end position="300"/>
    </location>
</feature>
<evidence type="ECO:0008006" key="4">
    <source>
        <dbReference type="Google" id="ProtNLM"/>
    </source>
</evidence>
<feature type="transmembrane region" description="Helical" evidence="1">
    <location>
        <begin position="85"/>
        <end position="107"/>
    </location>
</feature>
<evidence type="ECO:0000256" key="1">
    <source>
        <dbReference type="SAM" id="Phobius"/>
    </source>
</evidence>
<evidence type="ECO:0000313" key="3">
    <source>
        <dbReference type="Proteomes" id="UP001589738"/>
    </source>
</evidence>
<organism evidence="2 3">
    <name type="scientific">Robertmurraya beringensis</name>
    <dbReference type="NCBI Taxonomy" id="641660"/>
    <lineage>
        <taxon>Bacteria</taxon>
        <taxon>Bacillati</taxon>
        <taxon>Bacillota</taxon>
        <taxon>Bacilli</taxon>
        <taxon>Bacillales</taxon>
        <taxon>Bacillaceae</taxon>
        <taxon>Robertmurraya</taxon>
    </lineage>
</organism>
<keyword evidence="1" id="KW-1133">Transmembrane helix</keyword>
<feature type="transmembrane region" description="Helical" evidence="1">
    <location>
        <begin position="13"/>
        <end position="34"/>
    </location>
</feature>